<protein>
    <submittedName>
        <fullName evidence="2">Uncharacterized protein</fullName>
    </submittedName>
</protein>
<dbReference type="EMBL" id="MU006225">
    <property type="protein sequence ID" value="KAF2826973.1"/>
    <property type="molecule type" value="Genomic_DNA"/>
</dbReference>
<sequence length="219" mass="24430">MAFFSLPGELRFAIYAIIAIPDTAPFSAYHGLYMSCRQIKTEMDDECGKRFGAYLETLKSAFQDGPRPIRLTFGETYPTMHHARLSTNDLGVYNKTLDPLASLHLESLTLTSSTDSPSEDIIPLAHWTANGLKHRNGHAHIQARRIVVETAPLTKRTAKLWIRFVISCHVSGGYKSRWALKPNGHVIAVWELADEAKTGGEPTDSEVLWALQKGHSSRK</sequence>
<proteinExistence type="predicted"/>
<dbReference type="Proteomes" id="UP000799424">
    <property type="component" value="Unassembled WGS sequence"/>
</dbReference>
<dbReference type="OrthoDB" id="3800181at2759"/>
<reference evidence="2" key="1">
    <citation type="journal article" date="2020" name="Stud. Mycol.">
        <title>101 Dothideomycetes genomes: a test case for predicting lifestyles and emergence of pathogens.</title>
        <authorList>
            <person name="Haridas S."/>
            <person name="Albert R."/>
            <person name="Binder M."/>
            <person name="Bloem J."/>
            <person name="Labutti K."/>
            <person name="Salamov A."/>
            <person name="Andreopoulos B."/>
            <person name="Baker S."/>
            <person name="Barry K."/>
            <person name="Bills G."/>
            <person name="Bluhm B."/>
            <person name="Cannon C."/>
            <person name="Castanera R."/>
            <person name="Culley D."/>
            <person name="Daum C."/>
            <person name="Ezra D."/>
            <person name="Gonzalez J."/>
            <person name="Henrissat B."/>
            <person name="Kuo A."/>
            <person name="Liang C."/>
            <person name="Lipzen A."/>
            <person name="Lutzoni F."/>
            <person name="Magnuson J."/>
            <person name="Mondo S."/>
            <person name="Nolan M."/>
            <person name="Ohm R."/>
            <person name="Pangilinan J."/>
            <person name="Park H.-J."/>
            <person name="Ramirez L."/>
            <person name="Alfaro M."/>
            <person name="Sun H."/>
            <person name="Tritt A."/>
            <person name="Yoshinaga Y."/>
            <person name="Zwiers L.-H."/>
            <person name="Turgeon B."/>
            <person name="Goodwin S."/>
            <person name="Spatafora J."/>
            <person name="Crous P."/>
            <person name="Grigoriev I."/>
        </authorList>
    </citation>
    <scope>NUCLEOTIDE SEQUENCE</scope>
    <source>
        <strain evidence="2">CBS 113818</strain>
    </source>
</reference>
<evidence type="ECO:0000313" key="3">
    <source>
        <dbReference type="Proteomes" id="UP000799424"/>
    </source>
</evidence>
<gene>
    <name evidence="2" type="ORF">CC86DRAFT_466732</name>
</gene>
<evidence type="ECO:0000313" key="2">
    <source>
        <dbReference type="EMBL" id="KAF2826973.1"/>
    </source>
</evidence>
<evidence type="ECO:0000256" key="1">
    <source>
        <dbReference type="SAM" id="MobiDB-lite"/>
    </source>
</evidence>
<organism evidence="2 3">
    <name type="scientific">Ophiobolus disseminans</name>
    <dbReference type="NCBI Taxonomy" id="1469910"/>
    <lineage>
        <taxon>Eukaryota</taxon>
        <taxon>Fungi</taxon>
        <taxon>Dikarya</taxon>
        <taxon>Ascomycota</taxon>
        <taxon>Pezizomycotina</taxon>
        <taxon>Dothideomycetes</taxon>
        <taxon>Pleosporomycetidae</taxon>
        <taxon>Pleosporales</taxon>
        <taxon>Pleosporineae</taxon>
        <taxon>Phaeosphaeriaceae</taxon>
        <taxon>Ophiobolus</taxon>
    </lineage>
</organism>
<accession>A0A6A7A1I0</accession>
<feature type="region of interest" description="Disordered" evidence="1">
    <location>
        <begin position="198"/>
        <end position="219"/>
    </location>
</feature>
<name>A0A6A7A1I0_9PLEO</name>
<dbReference type="AlphaFoldDB" id="A0A6A7A1I0"/>
<keyword evidence="3" id="KW-1185">Reference proteome</keyword>